<protein>
    <submittedName>
        <fullName evidence="3">AAA family ATPase</fullName>
    </submittedName>
</protein>
<dbReference type="OrthoDB" id="6189127at2"/>
<feature type="compositionally biased region" description="Low complexity" evidence="1">
    <location>
        <begin position="337"/>
        <end position="350"/>
    </location>
</feature>
<feature type="compositionally biased region" description="Pro residues" evidence="1">
    <location>
        <begin position="351"/>
        <end position="360"/>
    </location>
</feature>
<evidence type="ECO:0000313" key="4">
    <source>
        <dbReference type="Proteomes" id="UP000319732"/>
    </source>
</evidence>
<keyword evidence="4" id="KW-1185">Reference proteome</keyword>
<dbReference type="GO" id="GO:0016887">
    <property type="term" value="F:ATP hydrolysis activity"/>
    <property type="evidence" value="ECO:0007669"/>
    <property type="project" value="InterPro"/>
</dbReference>
<dbReference type="InterPro" id="IPR003593">
    <property type="entry name" value="AAA+_ATPase"/>
</dbReference>
<gene>
    <name evidence="3" type="ORF">FKG94_18330</name>
</gene>
<feature type="compositionally biased region" description="Low complexity" evidence="1">
    <location>
        <begin position="388"/>
        <end position="401"/>
    </location>
</feature>
<dbReference type="PROSITE" id="PS51724">
    <property type="entry name" value="SPOR"/>
    <property type="match status" value="1"/>
</dbReference>
<sequence length="517" mass="54211">MAVETELKPARGSGSGLTPTPPQTPTGPGGMVDWLAALGLTQDPFAADNPPFFDAAGRGQLLEQLLHHCQFSASALVVLGEAGAGKSTLLRELLNHLGSNDAVCCVDVPAIYDAEQVLADVVGDFGLVVPEDAGRGQLLSEIRHFGQTGEEGALALLVVDNAHHLDDQLLAALLSLLQGQDDAVRPLHLVLFGDPSLALRLDAFGIVDVLIHDMVVAPFERDEVAQYLDFCLAQAGYDGEPLFTDVDIDHLWQASKGLPGQLNPLARRHLIEAVTPAPAARRRPLLPLGHALVVTALGAVLLMALFYGEGEPPAPVAGAPQAPAAEVAEAADIAAVKPPAAQPPATAEPPQMRPATPPSPAGTTASRSRDRVADLEPVVPDRELRRLPAPAAGTPGNAAADTPPPRQPPAAAGPDWSADETQLLAQAASAYTLQVLAAGSADSVREFVARQADAAALQVFTTRRAGRDWYVVVHGSFPDAASARRAIAALPQALREAGPWPRSMASVQTEIKEYRRN</sequence>
<evidence type="ECO:0000256" key="1">
    <source>
        <dbReference type="SAM" id="MobiDB-lite"/>
    </source>
</evidence>
<dbReference type="GO" id="GO:0042834">
    <property type="term" value="F:peptidoglycan binding"/>
    <property type="evidence" value="ECO:0007669"/>
    <property type="project" value="InterPro"/>
</dbReference>
<dbReference type="SMART" id="SM00382">
    <property type="entry name" value="AAA"/>
    <property type="match status" value="1"/>
</dbReference>
<dbReference type="InterPro" id="IPR007730">
    <property type="entry name" value="SPOR-like_dom"/>
</dbReference>
<comment type="caution">
    <text evidence="3">The sequence shown here is derived from an EMBL/GenBank/DDBJ whole genome shotgun (WGS) entry which is preliminary data.</text>
</comment>
<feature type="region of interest" description="Disordered" evidence="1">
    <location>
        <begin position="337"/>
        <end position="416"/>
    </location>
</feature>
<dbReference type="Pfam" id="PF05036">
    <property type="entry name" value="SPOR"/>
    <property type="match status" value="1"/>
</dbReference>
<proteinExistence type="predicted"/>
<dbReference type="EMBL" id="VHSG01000019">
    <property type="protein sequence ID" value="TQV72650.1"/>
    <property type="molecule type" value="Genomic_DNA"/>
</dbReference>
<dbReference type="Pfam" id="PF13401">
    <property type="entry name" value="AAA_22"/>
    <property type="match status" value="1"/>
</dbReference>
<reference evidence="3 4" key="1">
    <citation type="submission" date="2019-06" db="EMBL/GenBank/DDBJ databases">
        <title>Whole genome sequence for Cellvibrionaceae sp. R142.</title>
        <authorList>
            <person name="Wang G."/>
        </authorList>
    </citation>
    <scope>NUCLEOTIDE SEQUENCE [LARGE SCALE GENOMIC DNA]</scope>
    <source>
        <strain evidence="3 4">R142</strain>
    </source>
</reference>
<dbReference type="InterPro" id="IPR027417">
    <property type="entry name" value="P-loop_NTPase"/>
</dbReference>
<dbReference type="Gene3D" id="3.30.70.1070">
    <property type="entry name" value="Sporulation related repeat"/>
    <property type="match status" value="1"/>
</dbReference>
<name>A0A545T5Z1_9GAMM</name>
<evidence type="ECO:0000259" key="2">
    <source>
        <dbReference type="PROSITE" id="PS51724"/>
    </source>
</evidence>
<dbReference type="RefSeq" id="WP_142928380.1">
    <property type="nucleotide sequence ID" value="NZ_ML660098.1"/>
</dbReference>
<evidence type="ECO:0000313" key="3">
    <source>
        <dbReference type="EMBL" id="TQV72650.1"/>
    </source>
</evidence>
<feature type="region of interest" description="Disordered" evidence="1">
    <location>
        <begin position="1"/>
        <end position="30"/>
    </location>
</feature>
<dbReference type="Proteomes" id="UP000319732">
    <property type="component" value="Unassembled WGS sequence"/>
</dbReference>
<dbReference type="PANTHER" id="PTHR35894:SF1">
    <property type="entry name" value="PHOSPHORIBULOKINASE _ URIDINE KINASE FAMILY"/>
    <property type="match status" value="1"/>
</dbReference>
<organism evidence="3 4">
    <name type="scientific">Exilibacterium tricleocarpae</name>
    <dbReference type="NCBI Taxonomy" id="2591008"/>
    <lineage>
        <taxon>Bacteria</taxon>
        <taxon>Pseudomonadati</taxon>
        <taxon>Pseudomonadota</taxon>
        <taxon>Gammaproteobacteria</taxon>
        <taxon>Cellvibrionales</taxon>
        <taxon>Cellvibrionaceae</taxon>
        <taxon>Exilibacterium</taxon>
    </lineage>
</organism>
<dbReference type="InterPro" id="IPR052026">
    <property type="entry name" value="ExeA_AAA_ATPase_DNA-bind"/>
</dbReference>
<dbReference type="PANTHER" id="PTHR35894">
    <property type="entry name" value="GENERAL SECRETION PATHWAY PROTEIN A-RELATED"/>
    <property type="match status" value="1"/>
</dbReference>
<accession>A0A545T5Z1</accession>
<feature type="domain" description="SPOR" evidence="2">
    <location>
        <begin position="425"/>
        <end position="503"/>
    </location>
</feature>
<dbReference type="Gene3D" id="3.40.50.300">
    <property type="entry name" value="P-loop containing nucleotide triphosphate hydrolases"/>
    <property type="match status" value="1"/>
</dbReference>
<dbReference type="InterPro" id="IPR036680">
    <property type="entry name" value="SPOR-like_sf"/>
</dbReference>
<dbReference type="SUPFAM" id="SSF52540">
    <property type="entry name" value="P-loop containing nucleoside triphosphate hydrolases"/>
    <property type="match status" value="1"/>
</dbReference>
<dbReference type="AlphaFoldDB" id="A0A545T5Z1"/>
<feature type="compositionally biased region" description="Basic and acidic residues" evidence="1">
    <location>
        <begin position="367"/>
        <end position="386"/>
    </location>
</feature>
<dbReference type="InterPro" id="IPR049945">
    <property type="entry name" value="AAA_22"/>
</dbReference>